<name>G5JP01_STRCG</name>
<comment type="caution">
    <text evidence="1">The sequence shown here is derived from an EMBL/GenBank/DDBJ whole genome shotgun (WGS) entry which is preliminary data.</text>
</comment>
<accession>G5JP01</accession>
<reference evidence="1" key="1">
    <citation type="submission" date="2011-07" db="EMBL/GenBank/DDBJ databases">
        <authorList>
            <person name="Stanhope M.J."/>
            <person name="Durkin A.S."/>
            <person name="Hostetler J."/>
            <person name="Kim M."/>
            <person name="Radune D."/>
            <person name="Singh I."/>
            <person name="Town C.D."/>
        </authorList>
    </citation>
    <scope>NUCLEOTIDE SEQUENCE [LARGE SCALE GENOMIC DNA]</scope>
    <source>
        <strain evidence="1">HS-6</strain>
    </source>
</reference>
<organism evidence="1 2">
    <name type="scientific">Streptococcus criceti HS-6</name>
    <dbReference type="NCBI Taxonomy" id="873449"/>
    <lineage>
        <taxon>Bacteria</taxon>
        <taxon>Bacillati</taxon>
        <taxon>Bacillota</taxon>
        <taxon>Bacilli</taxon>
        <taxon>Lactobacillales</taxon>
        <taxon>Streptococcaceae</taxon>
        <taxon>Streptococcus</taxon>
    </lineage>
</organism>
<dbReference type="AlphaFoldDB" id="G5JP01"/>
<evidence type="ECO:0000313" key="1">
    <source>
        <dbReference type="EMBL" id="EHI74205.1"/>
    </source>
</evidence>
<sequence>MVDSLQPRLFDLVFSNTEPNPFNNFLSNFFVINTVSYVFSLGCLRD</sequence>
<keyword evidence="2" id="KW-1185">Reference proteome</keyword>
<protein>
    <submittedName>
        <fullName evidence="1">Uncharacterized protein</fullName>
    </submittedName>
</protein>
<gene>
    <name evidence="1" type="ORF">STRCR_1532</name>
</gene>
<dbReference type="Proteomes" id="UP000004322">
    <property type="component" value="Unassembled WGS sequence"/>
</dbReference>
<dbReference type="EMBL" id="AEUV02000002">
    <property type="protein sequence ID" value="EHI74205.1"/>
    <property type="molecule type" value="Genomic_DNA"/>
</dbReference>
<evidence type="ECO:0000313" key="2">
    <source>
        <dbReference type="Proteomes" id="UP000004322"/>
    </source>
</evidence>
<proteinExistence type="predicted"/>